<gene>
    <name evidence="1" type="ORF">C8P63_10863</name>
</gene>
<keyword evidence="2" id="KW-1185">Reference proteome</keyword>
<name>A0A2T6BXG7_9BACL</name>
<dbReference type="EMBL" id="QBKR01000008">
    <property type="protein sequence ID" value="PTX60753.1"/>
    <property type="molecule type" value="Genomic_DNA"/>
</dbReference>
<evidence type="ECO:0008006" key="3">
    <source>
        <dbReference type="Google" id="ProtNLM"/>
    </source>
</evidence>
<proteinExistence type="predicted"/>
<dbReference type="AlphaFoldDB" id="A0A2T6BXG7"/>
<evidence type="ECO:0000313" key="2">
    <source>
        <dbReference type="Proteomes" id="UP000244240"/>
    </source>
</evidence>
<comment type="caution">
    <text evidence="1">The sequence shown here is derived from an EMBL/GenBank/DDBJ whole genome shotgun (WGS) entry which is preliminary data.</text>
</comment>
<accession>A0A2T6BXG7</accession>
<reference evidence="1 2" key="1">
    <citation type="submission" date="2018-04" db="EMBL/GenBank/DDBJ databases">
        <title>Genomic Encyclopedia of Archaeal and Bacterial Type Strains, Phase II (KMG-II): from individual species to whole genera.</title>
        <authorList>
            <person name="Goeker M."/>
        </authorList>
    </citation>
    <scope>NUCLEOTIDE SEQUENCE [LARGE SCALE GENOMIC DNA]</scope>
    <source>
        <strain evidence="1 2">DSM 45787</strain>
    </source>
</reference>
<organism evidence="1 2">
    <name type="scientific">Melghirimyces profundicolus</name>
    <dbReference type="NCBI Taxonomy" id="1242148"/>
    <lineage>
        <taxon>Bacteria</taxon>
        <taxon>Bacillati</taxon>
        <taxon>Bacillota</taxon>
        <taxon>Bacilli</taxon>
        <taxon>Bacillales</taxon>
        <taxon>Thermoactinomycetaceae</taxon>
        <taxon>Melghirimyces</taxon>
    </lineage>
</organism>
<protein>
    <recommendedName>
        <fullName evidence="3">Signal transducing protein</fullName>
    </recommendedName>
</protein>
<evidence type="ECO:0000313" key="1">
    <source>
        <dbReference type="EMBL" id="PTX60753.1"/>
    </source>
</evidence>
<sequence>MFFRESMTVIHQSYGTPRVIYSLQNRLERANIPSELKVRQGKSITTYQLLVPRRDAKRALELLNRYKSELEQA</sequence>
<dbReference type="Proteomes" id="UP000244240">
    <property type="component" value="Unassembled WGS sequence"/>
</dbReference>